<dbReference type="CDD" id="cd00085">
    <property type="entry name" value="HNHc"/>
    <property type="match status" value="1"/>
</dbReference>
<evidence type="ECO:0000313" key="2">
    <source>
        <dbReference type="EMBL" id="NHC33969.1"/>
    </source>
</evidence>
<reference evidence="2 3" key="1">
    <citation type="journal article" date="2015" name="Genome Announc.">
        <title>Draft Genome Sequence of the Terrestrial Cyanobacterium Scytonema millei VB511283, Isolated from Eastern India.</title>
        <authorList>
            <person name="Sen D."/>
            <person name="Chandrababunaidu M.M."/>
            <person name="Singh D."/>
            <person name="Sanghi N."/>
            <person name="Ghorai A."/>
            <person name="Mishra G.P."/>
            <person name="Madduluri M."/>
            <person name="Adhikary S.P."/>
            <person name="Tripathy S."/>
        </authorList>
    </citation>
    <scope>NUCLEOTIDE SEQUENCE [LARGE SCALE GENOMIC DNA]</scope>
    <source>
        <strain evidence="2 3">VB511283</strain>
    </source>
</reference>
<sequence length="99" mass="11304">MSEWQKIRQEVLRRDNRICQVCGKEHSGQVHHILPRSQGGTNDLANLITLCGKCHMVISPVPEWLITKLWQIPAVEISPASQAIQDKIEQVVKQRQAEK</sequence>
<accession>A0A9X5E2P2</accession>
<keyword evidence="3" id="KW-1185">Reference proteome</keyword>
<dbReference type="Pfam" id="PF01844">
    <property type="entry name" value="HNH"/>
    <property type="match status" value="1"/>
</dbReference>
<comment type="caution">
    <text evidence="2">The sequence shown here is derived from an EMBL/GenBank/DDBJ whole genome shotgun (WGS) entry which is preliminary data.</text>
</comment>
<name>A0A9X5E2P2_9CYAN</name>
<dbReference type="Gene3D" id="1.10.30.50">
    <property type="match status" value="1"/>
</dbReference>
<dbReference type="PANTHER" id="PTHR33877:SF2">
    <property type="entry name" value="OS07G0170200 PROTEIN"/>
    <property type="match status" value="1"/>
</dbReference>
<dbReference type="Proteomes" id="UP000031532">
    <property type="component" value="Unassembled WGS sequence"/>
</dbReference>
<dbReference type="GO" id="GO:0004519">
    <property type="term" value="F:endonuclease activity"/>
    <property type="evidence" value="ECO:0007669"/>
    <property type="project" value="UniProtKB-KW"/>
</dbReference>
<organism evidence="2 3">
    <name type="scientific">Scytonema millei VB511283</name>
    <dbReference type="NCBI Taxonomy" id="1245923"/>
    <lineage>
        <taxon>Bacteria</taxon>
        <taxon>Bacillati</taxon>
        <taxon>Cyanobacteriota</taxon>
        <taxon>Cyanophyceae</taxon>
        <taxon>Nostocales</taxon>
        <taxon>Scytonemataceae</taxon>
        <taxon>Scytonema</taxon>
    </lineage>
</organism>
<dbReference type="InterPro" id="IPR052892">
    <property type="entry name" value="NA-targeting_endonuclease"/>
</dbReference>
<proteinExistence type="predicted"/>
<keyword evidence="2" id="KW-0378">Hydrolase</keyword>
<dbReference type="OrthoDB" id="9802901at2"/>
<dbReference type="InterPro" id="IPR003615">
    <property type="entry name" value="HNH_nuc"/>
</dbReference>
<dbReference type="PANTHER" id="PTHR33877">
    <property type="entry name" value="SLL1193 PROTEIN"/>
    <property type="match status" value="1"/>
</dbReference>
<dbReference type="AlphaFoldDB" id="A0A9X5E2P2"/>
<evidence type="ECO:0000313" key="3">
    <source>
        <dbReference type="Proteomes" id="UP000031532"/>
    </source>
</evidence>
<dbReference type="SMART" id="SM00507">
    <property type="entry name" value="HNHc"/>
    <property type="match status" value="1"/>
</dbReference>
<dbReference type="EMBL" id="JTJC03000001">
    <property type="protein sequence ID" value="NHC33969.1"/>
    <property type="molecule type" value="Genomic_DNA"/>
</dbReference>
<evidence type="ECO:0000259" key="1">
    <source>
        <dbReference type="SMART" id="SM00507"/>
    </source>
</evidence>
<dbReference type="RefSeq" id="WP_132866638.1">
    <property type="nucleotide sequence ID" value="NZ_JTJC03000001.1"/>
</dbReference>
<dbReference type="GO" id="GO:0003676">
    <property type="term" value="F:nucleic acid binding"/>
    <property type="evidence" value="ECO:0007669"/>
    <property type="project" value="InterPro"/>
</dbReference>
<gene>
    <name evidence="2" type="ORF">QH73_0004700</name>
</gene>
<dbReference type="GO" id="GO:0008270">
    <property type="term" value="F:zinc ion binding"/>
    <property type="evidence" value="ECO:0007669"/>
    <property type="project" value="InterPro"/>
</dbReference>
<feature type="domain" description="HNH nuclease" evidence="1">
    <location>
        <begin position="6"/>
        <end position="56"/>
    </location>
</feature>
<dbReference type="InterPro" id="IPR002711">
    <property type="entry name" value="HNH"/>
</dbReference>
<protein>
    <submittedName>
        <fullName evidence="2">HNH endonuclease</fullName>
    </submittedName>
</protein>
<keyword evidence="2" id="KW-0255">Endonuclease</keyword>
<keyword evidence="2" id="KW-0540">Nuclease</keyword>